<evidence type="ECO:0000256" key="1">
    <source>
        <dbReference type="ARBA" id="ARBA00010790"/>
    </source>
</evidence>
<dbReference type="GO" id="GO:0050660">
    <property type="term" value="F:flavin adenine dinucleotide binding"/>
    <property type="evidence" value="ECO:0007669"/>
    <property type="project" value="InterPro"/>
</dbReference>
<dbReference type="GO" id="GO:0044550">
    <property type="term" value="P:secondary metabolite biosynthetic process"/>
    <property type="evidence" value="ECO:0007669"/>
    <property type="project" value="TreeGrafter"/>
</dbReference>
<gene>
    <name evidence="6" type="ORF">K452DRAFT_354438</name>
</gene>
<sequence>MHLALYVPAVLTALSLAPSVSADLFLKQQNGHTRLAGTSFGVSGINATFDYVIVGGGTAGLTVASRLAEYGKFSVAVVEAGGFAEIENGNLSQIPAMAPRFASDSIEDIQAAVDWGIITEPEPTLNNRRLHYTQGKCLGGSSVRNYLVYQRSTKGSFQRWADVVGDQSFTFDDILPYFKRSVTFTPPNYVKRGPHSNILYDSEAFDSSGGPLQVSYANYYSPTSLYVKRGFEKLGLAETAGAQSGKLLGFTEYPYTLDPDDATRSSSETSFLQYAMLSTNLQIYQHTLAKRILFNGSKSANSVLVDTSGASYILTANKEVIISAGALRSPQLLMVSGIGPRNTLMAHGIPVLSNLEGVGKNWIDQPFFGPVYSTDVVTQSQLTNNASFFSDALQSYLGNASGPLTTSVANYLAWEKLPASYRTALSSSTIADLDAFPEDWPDIQIDPIPSAAVATNGTGNYFSIYMTLQTTTSRGNVTISSADTSDNPVVRLNWLTTSTDREVAVAAFRRAREVAVATGLAALEDEAAPGPTVQSDADILEYIADTATAIFHASGTCTMGRPENPQAVVDSAGLVYGVEGLRIIDASIFPILPPGQTQANISNGNEDMLAEKIADQILELSNK</sequence>
<dbReference type="EMBL" id="ML995609">
    <property type="protein sequence ID" value="KAF2135275.1"/>
    <property type="molecule type" value="Genomic_DNA"/>
</dbReference>
<comment type="cofactor">
    <cofactor evidence="3">
        <name>FAD</name>
        <dbReference type="ChEBI" id="CHEBI:57692"/>
    </cofactor>
</comment>
<feature type="chain" id="PRO_5025553705" evidence="4">
    <location>
        <begin position="23"/>
        <end position="623"/>
    </location>
</feature>
<dbReference type="SUPFAM" id="SSF51905">
    <property type="entry name" value="FAD/NAD(P)-binding domain"/>
    <property type="match status" value="1"/>
</dbReference>
<evidence type="ECO:0000313" key="7">
    <source>
        <dbReference type="Proteomes" id="UP000799438"/>
    </source>
</evidence>
<dbReference type="GO" id="GO:0016614">
    <property type="term" value="F:oxidoreductase activity, acting on CH-OH group of donors"/>
    <property type="evidence" value="ECO:0007669"/>
    <property type="project" value="InterPro"/>
</dbReference>
<keyword evidence="4" id="KW-0732">Signal</keyword>
<dbReference type="Pfam" id="PF05199">
    <property type="entry name" value="GMC_oxred_C"/>
    <property type="match status" value="1"/>
</dbReference>
<feature type="signal peptide" evidence="4">
    <location>
        <begin position="1"/>
        <end position="22"/>
    </location>
</feature>
<dbReference type="SUPFAM" id="SSF54373">
    <property type="entry name" value="FAD-linked reductases, C-terminal domain"/>
    <property type="match status" value="1"/>
</dbReference>
<dbReference type="PANTHER" id="PTHR11552:SF138">
    <property type="entry name" value="DEHYDROGENASE PKFF-RELATED"/>
    <property type="match status" value="1"/>
</dbReference>
<dbReference type="Pfam" id="PF00732">
    <property type="entry name" value="GMC_oxred_N"/>
    <property type="match status" value="1"/>
</dbReference>
<proteinExistence type="inferred from homology"/>
<keyword evidence="2" id="KW-0325">Glycoprotein</keyword>
<keyword evidence="3" id="KW-0285">Flavoprotein</keyword>
<dbReference type="RefSeq" id="XP_033390994.1">
    <property type="nucleotide sequence ID" value="XM_033545884.1"/>
</dbReference>
<dbReference type="InterPro" id="IPR012132">
    <property type="entry name" value="GMC_OxRdtase"/>
</dbReference>
<dbReference type="Proteomes" id="UP000799438">
    <property type="component" value="Unassembled WGS sequence"/>
</dbReference>
<evidence type="ECO:0000256" key="3">
    <source>
        <dbReference type="PIRSR" id="PIRSR000137-2"/>
    </source>
</evidence>
<dbReference type="AlphaFoldDB" id="A0A6A6AWC5"/>
<dbReference type="PANTHER" id="PTHR11552">
    <property type="entry name" value="GLUCOSE-METHANOL-CHOLINE GMC OXIDOREDUCTASE"/>
    <property type="match status" value="1"/>
</dbReference>
<dbReference type="PIRSF" id="PIRSF000137">
    <property type="entry name" value="Alcohol_oxidase"/>
    <property type="match status" value="1"/>
</dbReference>
<organism evidence="6 7">
    <name type="scientific">Aplosporella prunicola CBS 121167</name>
    <dbReference type="NCBI Taxonomy" id="1176127"/>
    <lineage>
        <taxon>Eukaryota</taxon>
        <taxon>Fungi</taxon>
        <taxon>Dikarya</taxon>
        <taxon>Ascomycota</taxon>
        <taxon>Pezizomycotina</taxon>
        <taxon>Dothideomycetes</taxon>
        <taxon>Dothideomycetes incertae sedis</taxon>
        <taxon>Botryosphaeriales</taxon>
        <taxon>Aplosporellaceae</taxon>
        <taxon>Aplosporella</taxon>
    </lineage>
</organism>
<name>A0A6A6AWC5_9PEZI</name>
<dbReference type="Gene3D" id="3.50.50.60">
    <property type="entry name" value="FAD/NAD(P)-binding domain"/>
    <property type="match status" value="1"/>
</dbReference>
<dbReference type="InterPro" id="IPR036188">
    <property type="entry name" value="FAD/NAD-bd_sf"/>
</dbReference>
<dbReference type="GeneID" id="54303390"/>
<accession>A0A6A6AWC5</accession>
<keyword evidence="7" id="KW-1185">Reference proteome</keyword>
<comment type="similarity">
    <text evidence="1">Belongs to the GMC oxidoreductase family.</text>
</comment>
<keyword evidence="3" id="KW-0274">FAD</keyword>
<dbReference type="Gene3D" id="3.30.560.10">
    <property type="entry name" value="Glucose Oxidase, domain 3"/>
    <property type="match status" value="1"/>
</dbReference>
<reference evidence="6" key="1">
    <citation type="journal article" date="2020" name="Stud. Mycol.">
        <title>101 Dothideomycetes genomes: a test case for predicting lifestyles and emergence of pathogens.</title>
        <authorList>
            <person name="Haridas S."/>
            <person name="Albert R."/>
            <person name="Binder M."/>
            <person name="Bloem J."/>
            <person name="Labutti K."/>
            <person name="Salamov A."/>
            <person name="Andreopoulos B."/>
            <person name="Baker S."/>
            <person name="Barry K."/>
            <person name="Bills G."/>
            <person name="Bluhm B."/>
            <person name="Cannon C."/>
            <person name="Castanera R."/>
            <person name="Culley D."/>
            <person name="Daum C."/>
            <person name="Ezra D."/>
            <person name="Gonzalez J."/>
            <person name="Henrissat B."/>
            <person name="Kuo A."/>
            <person name="Liang C."/>
            <person name="Lipzen A."/>
            <person name="Lutzoni F."/>
            <person name="Magnuson J."/>
            <person name="Mondo S."/>
            <person name="Nolan M."/>
            <person name="Ohm R."/>
            <person name="Pangilinan J."/>
            <person name="Park H.-J."/>
            <person name="Ramirez L."/>
            <person name="Alfaro M."/>
            <person name="Sun H."/>
            <person name="Tritt A."/>
            <person name="Yoshinaga Y."/>
            <person name="Zwiers L.-H."/>
            <person name="Turgeon B."/>
            <person name="Goodwin S."/>
            <person name="Spatafora J."/>
            <person name="Crous P."/>
            <person name="Grigoriev I."/>
        </authorList>
    </citation>
    <scope>NUCLEOTIDE SEQUENCE</scope>
    <source>
        <strain evidence="6">CBS 121167</strain>
    </source>
</reference>
<evidence type="ECO:0000259" key="5">
    <source>
        <dbReference type="PROSITE" id="PS00624"/>
    </source>
</evidence>
<protein>
    <submittedName>
        <fullName evidence="6">GMC oxidoreductase</fullName>
    </submittedName>
</protein>
<dbReference type="PROSITE" id="PS00624">
    <property type="entry name" value="GMC_OXRED_2"/>
    <property type="match status" value="1"/>
</dbReference>
<evidence type="ECO:0000256" key="4">
    <source>
        <dbReference type="SAM" id="SignalP"/>
    </source>
</evidence>
<feature type="domain" description="Glucose-methanol-choline oxidoreductase N-terminal" evidence="5">
    <location>
        <begin position="325"/>
        <end position="339"/>
    </location>
</feature>
<dbReference type="InterPro" id="IPR000172">
    <property type="entry name" value="GMC_OxRdtase_N"/>
</dbReference>
<dbReference type="InterPro" id="IPR007867">
    <property type="entry name" value="GMC_OxRtase_C"/>
</dbReference>
<evidence type="ECO:0000313" key="6">
    <source>
        <dbReference type="EMBL" id="KAF2135275.1"/>
    </source>
</evidence>
<feature type="binding site" evidence="3">
    <location>
        <begin position="145"/>
        <end position="148"/>
    </location>
    <ligand>
        <name>FAD</name>
        <dbReference type="ChEBI" id="CHEBI:57692"/>
    </ligand>
</feature>
<evidence type="ECO:0000256" key="2">
    <source>
        <dbReference type="ARBA" id="ARBA00023180"/>
    </source>
</evidence>
<dbReference type="OrthoDB" id="269227at2759"/>